<protein>
    <recommendedName>
        <fullName evidence="6">THD domain-containing protein</fullName>
    </recommendedName>
</protein>
<organism evidence="7 8">
    <name type="scientific">Huso huso</name>
    <name type="common">Beluga</name>
    <name type="synonym">Acipenser huso</name>
    <dbReference type="NCBI Taxonomy" id="61971"/>
    <lineage>
        <taxon>Eukaryota</taxon>
        <taxon>Metazoa</taxon>
        <taxon>Chordata</taxon>
        <taxon>Craniata</taxon>
        <taxon>Vertebrata</taxon>
        <taxon>Euteleostomi</taxon>
        <taxon>Actinopterygii</taxon>
        <taxon>Chondrostei</taxon>
        <taxon>Acipenseriformes</taxon>
        <taxon>Acipenseridae</taxon>
        <taxon>Huso</taxon>
    </lineage>
</organism>
<keyword evidence="5" id="KW-0812">Transmembrane</keyword>
<evidence type="ECO:0000256" key="4">
    <source>
        <dbReference type="ARBA" id="ARBA00023136"/>
    </source>
</evidence>
<gene>
    <name evidence="7" type="ORF">HHUSO_G17254</name>
</gene>
<dbReference type="PROSITE" id="PS50049">
    <property type="entry name" value="THD_2"/>
    <property type="match status" value="1"/>
</dbReference>
<evidence type="ECO:0000259" key="6">
    <source>
        <dbReference type="PROSITE" id="PS50049"/>
    </source>
</evidence>
<keyword evidence="8" id="KW-1185">Reference proteome</keyword>
<evidence type="ECO:0000256" key="1">
    <source>
        <dbReference type="ARBA" id="ARBA00004370"/>
    </source>
</evidence>
<comment type="subcellular location">
    <subcellularLocation>
        <location evidence="1">Membrane</location>
    </subcellularLocation>
</comment>
<proteinExistence type="inferred from homology"/>
<dbReference type="PANTHER" id="PTHR11471">
    <property type="entry name" value="TUMOR NECROSIS FACTOR FAMILY MEMBER"/>
    <property type="match status" value="1"/>
</dbReference>
<sequence>MTDPEEGGFVMSHRTHLCLTAVTLVVLLIAACTLGIVLSQKDNKPSAINQDPPSKLKPGNNGKPYAFLQGVKLNEMLESKMLNWNVVDNTDNKINESLVVQEKGVYFVHLQVSFSGKNCSELKVFLDVKYTERTENYTVSYGKGCPTREKEKWLQSISHTILIRLAEGNEIIVRVEPYHLVLFQNDPKTTFLTVFKYSD</sequence>
<dbReference type="Proteomes" id="UP001369086">
    <property type="component" value="Unassembled WGS sequence"/>
</dbReference>
<evidence type="ECO:0000256" key="2">
    <source>
        <dbReference type="ARBA" id="ARBA00008670"/>
    </source>
</evidence>
<evidence type="ECO:0000256" key="5">
    <source>
        <dbReference type="SAM" id="Phobius"/>
    </source>
</evidence>
<dbReference type="PANTHER" id="PTHR11471:SF13">
    <property type="entry name" value="TNF FAMILY PROFILE DOMAIN-CONTAINING PROTEIN"/>
    <property type="match status" value="1"/>
</dbReference>
<feature type="transmembrane region" description="Helical" evidence="5">
    <location>
        <begin position="20"/>
        <end position="38"/>
    </location>
</feature>
<keyword evidence="4 5" id="KW-0472">Membrane</keyword>
<evidence type="ECO:0000313" key="8">
    <source>
        <dbReference type="Proteomes" id="UP001369086"/>
    </source>
</evidence>
<keyword evidence="5" id="KW-1133">Transmembrane helix</keyword>
<dbReference type="Pfam" id="PF00229">
    <property type="entry name" value="TNF"/>
    <property type="match status" value="1"/>
</dbReference>
<keyword evidence="3" id="KW-0202">Cytokine</keyword>
<dbReference type="Gene3D" id="2.60.120.40">
    <property type="match status" value="1"/>
</dbReference>
<name>A0ABR0Z8C9_HUSHU</name>
<evidence type="ECO:0000313" key="7">
    <source>
        <dbReference type="EMBL" id="KAK6481100.1"/>
    </source>
</evidence>
<dbReference type="InterPro" id="IPR006052">
    <property type="entry name" value="TNF_dom"/>
</dbReference>
<dbReference type="EMBL" id="JAHFZB010000015">
    <property type="protein sequence ID" value="KAK6481100.1"/>
    <property type="molecule type" value="Genomic_DNA"/>
</dbReference>
<dbReference type="SMART" id="SM00207">
    <property type="entry name" value="TNF"/>
    <property type="match status" value="1"/>
</dbReference>
<feature type="domain" description="THD" evidence="6">
    <location>
        <begin position="64"/>
        <end position="197"/>
    </location>
</feature>
<dbReference type="InterPro" id="IPR021184">
    <property type="entry name" value="TNF_CS"/>
</dbReference>
<dbReference type="SUPFAM" id="SSF49842">
    <property type="entry name" value="TNF-like"/>
    <property type="match status" value="1"/>
</dbReference>
<comment type="caution">
    <text evidence="7">The sequence shown here is derived from an EMBL/GenBank/DDBJ whole genome shotgun (WGS) entry which is preliminary data.</text>
</comment>
<dbReference type="PROSITE" id="PS00251">
    <property type="entry name" value="THD_1"/>
    <property type="match status" value="1"/>
</dbReference>
<reference evidence="7 8" key="1">
    <citation type="submission" date="2021-05" db="EMBL/GenBank/DDBJ databases">
        <authorList>
            <person name="Zahm M."/>
            <person name="Klopp C."/>
            <person name="Cabau C."/>
            <person name="Kuhl H."/>
            <person name="Suciu R."/>
            <person name="Ciorpac M."/>
            <person name="Holostenco D."/>
            <person name="Gessner J."/>
            <person name="Wuertz S."/>
            <person name="Hohne C."/>
            <person name="Stock M."/>
            <person name="Gislard M."/>
            <person name="Lluch J."/>
            <person name="Milhes M."/>
            <person name="Lampietro C."/>
            <person name="Lopez Roques C."/>
            <person name="Donnadieu C."/>
            <person name="Du K."/>
            <person name="Schartl M."/>
            <person name="Guiguen Y."/>
        </authorList>
    </citation>
    <scope>NUCLEOTIDE SEQUENCE [LARGE SCALE GENOMIC DNA]</scope>
    <source>
        <strain evidence="7">Hh-F2</strain>
        <tissue evidence="7">Blood</tissue>
    </source>
</reference>
<evidence type="ECO:0000256" key="3">
    <source>
        <dbReference type="ARBA" id="ARBA00022514"/>
    </source>
</evidence>
<comment type="similarity">
    <text evidence="2">Belongs to the tumor necrosis factor family.</text>
</comment>
<accession>A0ABR0Z8C9</accession>
<dbReference type="InterPro" id="IPR008983">
    <property type="entry name" value="Tumour_necrosis_fac-like_dom"/>
</dbReference>